<evidence type="ECO:0000313" key="2">
    <source>
        <dbReference type="Proteomes" id="UP001417504"/>
    </source>
</evidence>
<comment type="caution">
    <text evidence="1">The sequence shown here is derived from an EMBL/GenBank/DDBJ whole genome shotgun (WGS) entry which is preliminary data.</text>
</comment>
<sequence>MRDEHGFSSGWSWWLKGSFGTPLKDFSSHDRSHNILYTHPNWLISEDFVDRYMRFTR</sequence>
<proteinExistence type="predicted"/>
<organism evidence="1 2">
    <name type="scientific">Stephania japonica</name>
    <dbReference type="NCBI Taxonomy" id="461633"/>
    <lineage>
        <taxon>Eukaryota</taxon>
        <taxon>Viridiplantae</taxon>
        <taxon>Streptophyta</taxon>
        <taxon>Embryophyta</taxon>
        <taxon>Tracheophyta</taxon>
        <taxon>Spermatophyta</taxon>
        <taxon>Magnoliopsida</taxon>
        <taxon>Ranunculales</taxon>
        <taxon>Menispermaceae</taxon>
        <taxon>Menispermoideae</taxon>
        <taxon>Cissampelideae</taxon>
        <taxon>Stephania</taxon>
    </lineage>
</organism>
<accession>A0AAP0HNJ0</accession>
<reference evidence="1 2" key="1">
    <citation type="submission" date="2024-01" db="EMBL/GenBank/DDBJ databases">
        <title>Genome assemblies of Stephania.</title>
        <authorList>
            <person name="Yang L."/>
        </authorList>
    </citation>
    <scope>NUCLEOTIDE SEQUENCE [LARGE SCALE GENOMIC DNA]</scope>
    <source>
        <strain evidence="1">QJT</strain>
        <tissue evidence="1">Leaf</tissue>
    </source>
</reference>
<evidence type="ECO:0000313" key="1">
    <source>
        <dbReference type="EMBL" id="KAK9091077.1"/>
    </source>
</evidence>
<gene>
    <name evidence="1" type="ORF">Sjap_024254</name>
</gene>
<name>A0AAP0HNJ0_9MAGN</name>
<protein>
    <submittedName>
        <fullName evidence="1">Uncharacterized protein</fullName>
    </submittedName>
</protein>
<dbReference type="Proteomes" id="UP001417504">
    <property type="component" value="Unassembled WGS sequence"/>
</dbReference>
<keyword evidence="2" id="KW-1185">Reference proteome</keyword>
<dbReference type="EMBL" id="JBBNAE010000010">
    <property type="protein sequence ID" value="KAK9091077.1"/>
    <property type="molecule type" value="Genomic_DNA"/>
</dbReference>
<dbReference type="AlphaFoldDB" id="A0AAP0HNJ0"/>